<dbReference type="PANTHER" id="PTHR22595">
    <property type="entry name" value="CHITINASE-RELATED"/>
    <property type="match status" value="1"/>
</dbReference>
<dbReference type="Proteomes" id="UP000268162">
    <property type="component" value="Unassembled WGS sequence"/>
</dbReference>
<dbReference type="GO" id="GO:0016998">
    <property type="term" value="P:cell wall macromolecule catabolic process"/>
    <property type="evidence" value="ECO:0007669"/>
    <property type="project" value="InterPro"/>
</dbReference>
<evidence type="ECO:0000313" key="8">
    <source>
        <dbReference type="Proteomes" id="UP000268162"/>
    </source>
</evidence>
<feature type="signal peptide" evidence="4">
    <location>
        <begin position="1"/>
        <end position="22"/>
    </location>
</feature>
<keyword evidence="8" id="KW-1185">Reference proteome</keyword>
<dbReference type="GO" id="GO:0006032">
    <property type="term" value="P:chitin catabolic process"/>
    <property type="evidence" value="ECO:0007669"/>
    <property type="project" value="InterPro"/>
</dbReference>
<feature type="chain" id="PRO_5020976706" evidence="4">
    <location>
        <begin position="23"/>
        <end position="403"/>
    </location>
</feature>
<dbReference type="AlphaFoldDB" id="A0A4Q0A0F4"/>
<feature type="domain" description="Carbohydrate-binding module family 19" evidence="6">
    <location>
        <begin position="24"/>
        <end position="73"/>
    </location>
</feature>
<dbReference type="Pfam" id="PF03427">
    <property type="entry name" value="CBM_19"/>
    <property type="match status" value="1"/>
</dbReference>
<dbReference type="OrthoDB" id="5985073at2759"/>
<proteinExistence type="predicted"/>
<feature type="region of interest" description="Disordered" evidence="3">
    <location>
        <begin position="126"/>
        <end position="206"/>
    </location>
</feature>
<reference evidence="8" key="1">
    <citation type="journal article" date="2018" name="Nat. Microbiol.">
        <title>Leveraging single-cell genomics to expand the fungal tree of life.</title>
        <authorList>
            <person name="Ahrendt S.R."/>
            <person name="Quandt C.A."/>
            <person name="Ciobanu D."/>
            <person name="Clum A."/>
            <person name="Salamov A."/>
            <person name="Andreopoulos B."/>
            <person name="Cheng J.F."/>
            <person name="Woyke T."/>
            <person name="Pelin A."/>
            <person name="Henrissat B."/>
            <person name="Reynolds N.K."/>
            <person name="Benny G.L."/>
            <person name="Smith M.E."/>
            <person name="James T.Y."/>
            <person name="Grigoriev I.V."/>
        </authorList>
    </citation>
    <scope>NUCLEOTIDE SEQUENCE [LARGE SCALE GENOMIC DNA]</scope>
    <source>
        <strain evidence="8">RSA 468</strain>
    </source>
</reference>
<protein>
    <submittedName>
        <fullName evidence="7">Lysozyme-like domain-containing protein</fullName>
    </submittedName>
</protein>
<feature type="compositionally biased region" description="Low complexity" evidence="3">
    <location>
        <begin position="131"/>
        <end position="142"/>
    </location>
</feature>
<dbReference type="GO" id="GO:0008061">
    <property type="term" value="F:chitin binding"/>
    <property type="evidence" value="ECO:0007669"/>
    <property type="project" value="InterPro"/>
</dbReference>
<gene>
    <name evidence="7" type="ORF">BJ085DRAFT_28141</name>
</gene>
<evidence type="ECO:0000259" key="6">
    <source>
        <dbReference type="Pfam" id="PF03427"/>
    </source>
</evidence>
<evidence type="ECO:0000259" key="5">
    <source>
        <dbReference type="Pfam" id="PF00182"/>
    </source>
</evidence>
<keyword evidence="4" id="KW-0732">Signal</keyword>
<feature type="compositionally biased region" description="Low complexity" evidence="3">
    <location>
        <begin position="157"/>
        <end position="206"/>
    </location>
</feature>
<keyword evidence="2" id="KW-1015">Disulfide bond</keyword>
<dbReference type="SUPFAM" id="SSF53955">
    <property type="entry name" value="Lysozyme-like"/>
    <property type="match status" value="1"/>
</dbReference>
<dbReference type="EMBL" id="ML002268">
    <property type="protein sequence ID" value="RKP39477.1"/>
    <property type="molecule type" value="Genomic_DNA"/>
</dbReference>
<dbReference type="CDD" id="cd00325">
    <property type="entry name" value="chitinase_GH19"/>
    <property type="match status" value="1"/>
</dbReference>
<accession>A0A4Q0A0F4</accession>
<evidence type="ECO:0000256" key="4">
    <source>
        <dbReference type="SAM" id="SignalP"/>
    </source>
</evidence>
<evidence type="ECO:0000313" key="7">
    <source>
        <dbReference type="EMBL" id="RKP39477.1"/>
    </source>
</evidence>
<dbReference type="GO" id="GO:0006952">
    <property type="term" value="P:defense response"/>
    <property type="evidence" value="ECO:0007669"/>
    <property type="project" value="UniProtKB-KW"/>
</dbReference>
<evidence type="ECO:0000256" key="2">
    <source>
        <dbReference type="ARBA" id="ARBA00023157"/>
    </source>
</evidence>
<evidence type="ECO:0000256" key="1">
    <source>
        <dbReference type="ARBA" id="ARBA00022821"/>
    </source>
</evidence>
<dbReference type="Pfam" id="PF00182">
    <property type="entry name" value="Glyco_hydro_19"/>
    <property type="match status" value="1"/>
</dbReference>
<sequence length="403" mass="40917">MYVSAKFFALASLLATPALVAAVPFAAPVPLAVQGDTCDGSAVIGCTADGKSVALCNQGTWYAQPCPQDTWCTALSCTWENASEANNNADTVPQQSSNAATLPTMSAADTLPVSSPVASDVVNRQDEISVSSSSSAPAASGSPSGGYDTGAAAGSPSNYGTGASTGSSGYDSGAWSPSSAIPSPSSTSSDGYGNSGSGSSDSSSGSGLMTCSEFKNAVTSNGYAEPSDALCQSIVSQFSKAGITTKLEAAMFVAQLMWESGGFVYVSEIRCAETGCAGDYQTPGVDVPGKTYFGRGYIQLTWAGNYKEASEGLYGDDRLLTNPEQVSSNQDTAVAVSMYYWKAHVHSAPGVSSGQFGAATKAINGALECGSGPNTATAQKRFAIYEKVLKALNLNDTPNSAGC</sequence>
<evidence type="ECO:0000256" key="3">
    <source>
        <dbReference type="SAM" id="MobiDB-lite"/>
    </source>
</evidence>
<name>A0A4Q0A0F4_9FUNG</name>
<dbReference type="InterPro" id="IPR023346">
    <property type="entry name" value="Lysozyme-like_dom_sf"/>
</dbReference>
<organism evidence="7 8">
    <name type="scientific">Dimargaris cristalligena</name>
    <dbReference type="NCBI Taxonomy" id="215637"/>
    <lineage>
        <taxon>Eukaryota</taxon>
        <taxon>Fungi</taxon>
        <taxon>Fungi incertae sedis</taxon>
        <taxon>Zoopagomycota</taxon>
        <taxon>Kickxellomycotina</taxon>
        <taxon>Dimargaritomycetes</taxon>
        <taxon>Dimargaritales</taxon>
        <taxon>Dimargaritaceae</taxon>
        <taxon>Dimargaris</taxon>
    </lineage>
</organism>
<feature type="domain" description="Glycoside hydrolase family 19 catalytic" evidence="5">
    <location>
        <begin position="260"/>
        <end position="349"/>
    </location>
</feature>
<dbReference type="PANTHER" id="PTHR22595:SF79">
    <property type="entry name" value="CHITINASE 12"/>
    <property type="match status" value="1"/>
</dbReference>
<keyword evidence="1" id="KW-0611">Plant defense</keyword>
<dbReference type="InterPro" id="IPR005089">
    <property type="entry name" value="CBM19"/>
</dbReference>
<dbReference type="InterPro" id="IPR000726">
    <property type="entry name" value="Glyco_hydro_19_cat"/>
</dbReference>
<dbReference type="GO" id="GO:0004568">
    <property type="term" value="F:chitinase activity"/>
    <property type="evidence" value="ECO:0007669"/>
    <property type="project" value="InterPro"/>
</dbReference>
<dbReference type="Gene3D" id="1.10.530.10">
    <property type="match status" value="1"/>
</dbReference>